<dbReference type="RefSeq" id="WP_007701400.1">
    <property type="nucleotide sequence ID" value="NZ_AOIQ01000014.1"/>
</dbReference>
<evidence type="ECO:0000256" key="1">
    <source>
        <dbReference type="SAM" id="MobiDB-lite"/>
    </source>
</evidence>
<dbReference type="STRING" id="1227490.C479_09463"/>
<organism evidence="2 3">
    <name type="scientific">Halovivax asiaticus JCM 14624</name>
    <dbReference type="NCBI Taxonomy" id="1227490"/>
    <lineage>
        <taxon>Archaea</taxon>
        <taxon>Methanobacteriati</taxon>
        <taxon>Methanobacteriota</taxon>
        <taxon>Stenosarchaea group</taxon>
        <taxon>Halobacteria</taxon>
        <taxon>Halobacteriales</taxon>
        <taxon>Natrialbaceae</taxon>
        <taxon>Halovivax</taxon>
    </lineage>
</organism>
<comment type="caution">
    <text evidence="2">The sequence shown here is derived from an EMBL/GenBank/DDBJ whole genome shotgun (WGS) entry which is preliminary data.</text>
</comment>
<accession>M0BL63</accession>
<reference evidence="2 3" key="1">
    <citation type="journal article" date="2014" name="PLoS Genet.">
        <title>Phylogenetically driven sequencing of extremely halophilic archaea reveals strategies for static and dynamic osmo-response.</title>
        <authorList>
            <person name="Becker E.A."/>
            <person name="Seitzer P.M."/>
            <person name="Tritt A."/>
            <person name="Larsen D."/>
            <person name="Krusor M."/>
            <person name="Yao A.I."/>
            <person name="Wu D."/>
            <person name="Madern D."/>
            <person name="Eisen J.A."/>
            <person name="Darling A.E."/>
            <person name="Facciotti M.T."/>
        </authorList>
    </citation>
    <scope>NUCLEOTIDE SEQUENCE [LARGE SCALE GENOMIC DNA]</scope>
    <source>
        <strain evidence="2 3">JCM 14624</strain>
    </source>
</reference>
<keyword evidence="3" id="KW-1185">Reference proteome</keyword>
<feature type="region of interest" description="Disordered" evidence="1">
    <location>
        <begin position="1"/>
        <end position="92"/>
    </location>
</feature>
<dbReference type="AlphaFoldDB" id="M0BL63"/>
<sequence length="319" mass="35660">MGRKKRRRRADRERATERDQDDEAERDAASTVGTPLGMPDAPIPDSPMPDAPMPDAGVPDMGMGGAAIQRHPKSEGQGQASMDGEARERSSLESLYDSLDGSRREALEQIRADDELWASWQSTIESDVIQREIDANGWDVIENALDRYHRNIVQQGHEPVAFMTGDEANEWYLDLNPEDESPHQPACIAISFEPGSEDTLYRITTDGFPIGSFLARKEAFESKKSREDVMNSFSLKEEWGEYNKIATLSLDGSESGQIIISSAAPVTDDSESVVSERDGAIDRQGGVEQYWLTSRLDDDKFKMLDEPYDDLGVFLEEYL</sequence>
<feature type="compositionally biased region" description="Pro residues" evidence="1">
    <location>
        <begin position="41"/>
        <end position="52"/>
    </location>
</feature>
<proteinExistence type="predicted"/>
<dbReference type="Proteomes" id="UP000011560">
    <property type="component" value="Unassembled WGS sequence"/>
</dbReference>
<dbReference type="EMBL" id="AOIQ01000014">
    <property type="protein sequence ID" value="ELZ11028.1"/>
    <property type="molecule type" value="Genomic_DNA"/>
</dbReference>
<evidence type="ECO:0000313" key="3">
    <source>
        <dbReference type="Proteomes" id="UP000011560"/>
    </source>
</evidence>
<protein>
    <submittedName>
        <fullName evidence="2">Uncharacterized protein</fullName>
    </submittedName>
</protein>
<evidence type="ECO:0000313" key="2">
    <source>
        <dbReference type="EMBL" id="ELZ11028.1"/>
    </source>
</evidence>
<gene>
    <name evidence="2" type="ORF">C479_09463</name>
</gene>
<name>M0BL63_9EURY</name>